<keyword evidence="2" id="KW-1185">Reference proteome</keyword>
<proteinExistence type="predicted"/>
<dbReference type="Proteomes" id="UP000828941">
    <property type="component" value="Chromosome 4"/>
</dbReference>
<organism evidence="1 2">
    <name type="scientific">Bauhinia variegata</name>
    <name type="common">Purple orchid tree</name>
    <name type="synonym">Phanera variegata</name>
    <dbReference type="NCBI Taxonomy" id="167791"/>
    <lineage>
        <taxon>Eukaryota</taxon>
        <taxon>Viridiplantae</taxon>
        <taxon>Streptophyta</taxon>
        <taxon>Embryophyta</taxon>
        <taxon>Tracheophyta</taxon>
        <taxon>Spermatophyta</taxon>
        <taxon>Magnoliopsida</taxon>
        <taxon>eudicotyledons</taxon>
        <taxon>Gunneridae</taxon>
        <taxon>Pentapetalae</taxon>
        <taxon>rosids</taxon>
        <taxon>fabids</taxon>
        <taxon>Fabales</taxon>
        <taxon>Fabaceae</taxon>
        <taxon>Cercidoideae</taxon>
        <taxon>Cercideae</taxon>
        <taxon>Bauhiniinae</taxon>
        <taxon>Bauhinia</taxon>
    </lineage>
</organism>
<evidence type="ECO:0000313" key="1">
    <source>
        <dbReference type="EMBL" id="KAI4349325.1"/>
    </source>
</evidence>
<protein>
    <submittedName>
        <fullName evidence="1">Uncharacterized protein</fullName>
    </submittedName>
</protein>
<comment type="caution">
    <text evidence="1">The sequence shown here is derived from an EMBL/GenBank/DDBJ whole genome shotgun (WGS) entry which is preliminary data.</text>
</comment>
<gene>
    <name evidence="1" type="ORF">L6164_009927</name>
</gene>
<sequence length="100" mass="10963">MSGEIPCASPDTKSVRITSGPLNPSDKVHSLPYVDPRRPGMELTCSNASILYFKVIMNSTIDHFCCSENCVSIEGLIPMVWEMLTGKKGLKVGNLSRTEM</sequence>
<accession>A0ACB9PRX2</accession>
<name>A0ACB9PRX2_BAUVA</name>
<dbReference type="EMBL" id="CM039429">
    <property type="protein sequence ID" value="KAI4349325.1"/>
    <property type="molecule type" value="Genomic_DNA"/>
</dbReference>
<reference evidence="1 2" key="1">
    <citation type="journal article" date="2022" name="DNA Res.">
        <title>Chromosomal-level genome assembly of the orchid tree Bauhinia variegata (Leguminosae; Cercidoideae) supports the allotetraploid origin hypothesis of Bauhinia.</title>
        <authorList>
            <person name="Zhong Y."/>
            <person name="Chen Y."/>
            <person name="Zheng D."/>
            <person name="Pang J."/>
            <person name="Liu Y."/>
            <person name="Luo S."/>
            <person name="Meng S."/>
            <person name="Qian L."/>
            <person name="Wei D."/>
            <person name="Dai S."/>
            <person name="Zhou R."/>
        </authorList>
    </citation>
    <scope>NUCLEOTIDE SEQUENCE [LARGE SCALE GENOMIC DNA]</scope>
    <source>
        <strain evidence="1">BV-YZ2020</strain>
    </source>
</reference>
<evidence type="ECO:0000313" key="2">
    <source>
        <dbReference type="Proteomes" id="UP000828941"/>
    </source>
</evidence>